<proteinExistence type="predicted"/>
<protein>
    <submittedName>
        <fullName evidence="3">Uncharacterized protein</fullName>
    </submittedName>
</protein>
<organism evidence="3">
    <name type="scientific">Rouxiella sp. WC2420</name>
    <dbReference type="NCBI Taxonomy" id="3234145"/>
    <lineage>
        <taxon>Bacteria</taxon>
        <taxon>Pseudomonadati</taxon>
        <taxon>Pseudomonadota</taxon>
        <taxon>Gammaproteobacteria</taxon>
        <taxon>Enterobacterales</taxon>
        <taxon>Yersiniaceae</taxon>
        <taxon>Rouxiella</taxon>
    </lineage>
</organism>
<sequence>MKSYLFKLSLLSTAVILSPQSLAAINLPDKEREIDNDEQVITNEHANENAAGSSNPWWPRNGNLAMV</sequence>
<dbReference type="AlphaFoldDB" id="A0AB39VY01"/>
<feature type="signal peptide" evidence="2">
    <location>
        <begin position="1"/>
        <end position="23"/>
    </location>
</feature>
<reference evidence="3" key="1">
    <citation type="submission" date="2024-07" db="EMBL/GenBank/DDBJ databases">
        <authorList>
            <person name="Biller S.J."/>
        </authorList>
    </citation>
    <scope>NUCLEOTIDE SEQUENCE</scope>
    <source>
        <strain evidence="3">WC2420</strain>
    </source>
</reference>
<name>A0AB39VY01_9GAMM</name>
<feature type="region of interest" description="Disordered" evidence="1">
    <location>
        <begin position="45"/>
        <end position="67"/>
    </location>
</feature>
<evidence type="ECO:0000256" key="1">
    <source>
        <dbReference type="SAM" id="MobiDB-lite"/>
    </source>
</evidence>
<evidence type="ECO:0000256" key="2">
    <source>
        <dbReference type="SAM" id="SignalP"/>
    </source>
</evidence>
<gene>
    <name evidence="3" type="ORF">AB3G37_09520</name>
</gene>
<keyword evidence="2" id="KW-0732">Signal</keyword>
<evidence type="ECO:0000313" key="3">
    <source>
        <dbReference type="EMBL" id="XDU74286.1"/>
    </source>
</evidence>
<dbReference type="EMBL" id="CP165628">
    <property type="protein sequence ID" value="XDU74286.1"/>
    <property type="molecule type" value="Genomic_DNA"/>
</dbReference>
<accession>A0AB39VY01</accession>
<feature type="chain" id="PRO_5044210850" evidence="2">
    <location>
        <begin position="24"/>
        <end position="67"/>
    </location>
</feature>
<feature type="compositionally biased region" description="Polar residues" evidence="1">
    <location>
        <begin position="45"/>
        <end position="56"/>
    </location>
</feature>
<dbReference type="RefSeq" id="WP_369790476.1">
    <property type="nucleotide sequence ID" value="NZ_CP165628.1"/>
</dbReference>